<dbReference type="PANTHER" id="PTHR11842">
    <property type="entry name" value="MITOTIC SPINDLE ASSEMBLY CHECKPOINT PROTEIN MAD2"/>
    <property type="match status" value="1"/>
</dbReference>
<dbReference type="InterPro" id="IPR036570">
    <property type="entry name" value="HORMA_dom_sf"/>
</dbReference>
<dbReference type="Proteomes" id="UP000001514">
    <property type="component" value="Unassembled WGS sequence"/>
</dbReference>
<dbReference type="SUPFAM" id="SSF56019">
    <property type="entry name" value="The spindle assembly checkpoint protein mad2"/>
    <property type="match status" value="1"/>
</dbReference>
<dbReference type="HOGENOM" id="CLU_050394_3_0_1"/>
<dbReference type="InterPro" id="IPR003511">
    <property type="entry name" value="HORMA_dom"/>
</dbReference>
<dbReference type="PROSITE" id="PS50815">
    <property type="entry name" value="HORMA"/>
    <property type="match status" value="1"/>
</dbReference>
<organism evidence="3">
    <name type="scientific">Selaginella moellendorffii</name>
    <name type="common">Spikemoss</name>
    <dbReference type="NCBI Taxonomy" id="88036"/>
    <lineage>
        <taxon>Eukaryota</taxon>
        <taxon>Viridiplantae</taxon>
        <taxon>Streptophyta</taxon>
        <taxon>Embryophyta</taxon>
        <taxon>Tracheophyta</taxon>
        <taxon>Lycopodiopsida</taxon>
        <taxon>Selaginellales</taxon>
        <taxon>Selaginellaceae</taxon>
        <taxon>Selaginella</taxon>
    </lineage>
</organism>
<name>D8R961_SELML</name>
<reference evidence="2 3" key="1">
    <citation type="journal article" date="2011" name="Science">
        <title>The Selaginella genome identifies genetic changes associated with the evolution of vascular plants.</title>
        <authorList>
            <person name="Banks J.A."/>
            <person name="Nishiyama T."/>
            <person name="Hasebe M."/>
            <person name="Bowman J.L."/>
            <person name="Gribskov M."/>
            <person name="dePamphilis C."/>
            <person name="Albert V.A."/>
            <person name="Aono N."/>
            <person name="Aoyama T."/>
            <person name="Ambrose B.A."/>
            <person name="Ashton N.W."/>
            <person name="Axtell M.J."/>
            <person name="Barker E."/>
            <person name="Barker M.S."/>
            <person name="Bennetzen J.L."/>
            <person name="Bonawitz N.D."/>
            <person name="Chapple C."/>
            <person name="Cheng C."/>
            <person name="Correa L.G."/>
            <person name="Dacre M."/>
            <person name="DeBarry J."/>
            <person name="Dreyer I."/>
            <person name="Elias M."/>
            <person name="Engstrom E.M."/>
            <person name="Estelle M."/>
            <person name="Feng L."/>
            <person name="Finet C."/>
            <person name="Floyd S.K."/>
            <person name="Frommer W.B."/>
            <person name="Fujita T."/>
            <person name="Gramzow L."/>
            <person name="Gutensohn M."/>
            <person name="Harholt J."/>
            <person name="Hattori M."/>
            <person name="Heyl A."/>
            <person name="Hirai T."/>
            <person name="Hiwatashi Y."/>
            <person name="Ishikawa M."/>
            <person name="Iwata M."/>
            <person name="Karol K.G."/>
            <person name="Koehler B."/>
            <person name="Kolukisaoglu U."/>
            <person name="Kubo M."/>
            <person name="Kurata T."/>
            <person name="Lalonde S."/>
            <person name="Li K."/>
            <person name="Li Y."/>
            <person name="Litt A."/>
            <person name="Lyons E."/>
            <person name="Manning G."/>
            <person name="Maruyama T."/>
            <person name="Michael T.P."/>
            <person name="Mikami K."/>
            <person name="Miyazaki S."/>
            <person name="Morinaga S."/>
            <person name="Murata T."/>
            <person name="Mueller-Roeber B."/>
            <person name="Nelson D.R."/>
            <person name="Obara M."/>
            <person name="Oguri Y."/>
            <person name="Olmstead R.G."/>
            <person name="Onodera N."/>
            <person name="Petersen B.L."/>
            <person name="Pils B."/>
            <person name="Prigge M."/>
            <person name="Rensing S.A."/>
            <person name="Riano-Pachon D.M."/>
            <person name="Roberts A.W."/>
            <person name="Sato Y."/>
            <person name="Scheller H.V."/>
            <person name="Schulz B."/>
            <person name="Schulz C."/>
            <person name="Shakirov E.V."/>
            <person name="Shibagaki N."/>
            <person name="Shinohara N."/>
            <person name="Shippen D.E."/>
            <person name="Soerensen I."/>
            <person name="Sotooka R."/>
            <person name="Sugimoto N."/>
            <person name="Sugita M."/>
            <person name="Sumikawa N."/>
            <person name="Tanurdzic M."/>
            <person name="Theissen G."/>
            <person name="Ulvskov P."/>
            <person name="Wakazuki S."/>
            <person name="Weng J.K."/>
            <person name="Willats W.W."/>
            <person name="Wipf D."/>
            <person name="Wolf P.G."/>
            <person name="Yang L."/>
            <person name="Zimmer A.D."/>
            <person name="Zhu Q."/>
            <person name="Mitros T."/>
            <person name="Hellsten U."/>
            <person name="Loque D."/>
            <person name="Otillar R."/>
            <person name="Salamov A."/>
            <person name="Schmutz J."/>
            <person name="Shapiro H."/>
            <person name="Lindquist E."/>
            <person name="Lucas S."/>
            <person name="Rokhsar D."/>
            <person name="Grigoriev I.V."/>
        </authorList>
    </citation>
    <scope>NUCLEOTIDE SEQUENCE [LARGE SCALE GENOMIC DNA]</scope>
</reference>
<evidence type="ECO:0000259" key="1">
    <source>
        <dbReference type="PROSITE" id="PS50815"/>
    </source>
</evidence>
<dbReference type="AlphaFoldDB" id="D8R961"/>
<dbReference type="GO" id="GO:0005634">
    <property type="term" value="C:nucleus"/>
    <property type="evidence" value="ECO:0000318"/>
    <property type="project" value="GO_Central"/>
</dbReference>
<protein>
    <recommendedName>
        <fullName evidence="1">HORMA domain-containing protein</fullName>
    </recommendedName>
</protein>
<dbReference type="Pfam" id="PF02301">
    <property type="entry name" value="HORMA"/>
    <property type="match status" value="1"/>
</dbReference>
<keyword evidence="3" id="KW-1185">Reference proteome</keyword>
<dbReference type="Gramene" id="EFJ31361">
    <property type="protein sequence ID" value="EFJ31361"/>
    <property type="gene ID" value="SELMODRAFT_88218"/>
</dbReference>
<dbReference type="EMBL" id="GL377574">
    <property type="protein sequence ID" value="EFJ31361.1"/>
    <property type="molecule type" value="Genomic_DNA"/>
</dbReference>
<proteinExistence type="predicted"/>
<dbReference type="KEGG" id="smo:SELMODRAFT_88218"/>
<dbReference type="GO" id="GO:0006281">
    <property type="term" value="P:DNA repair"/>
    <property type="evidence" value="ECO:0000318"/>
    <property type="project" value="GO_Central"/>
</dbReference>
<evidence type="ECO:0000313" key="3">
    <source>
        <dbReference type="Proteomes" id="UP000001514"/>
    </source>
</evidence>
<dbReference type="Gene3D" id="3.30.900.10">
    <property type="entry name" value="HORMA domain"/>
    <property type="match status" value="1"/>
</dbReference>
<accession>D8R961</accession>
<sequence>GPAATLLCEFLEAAVHLLLSIRGLYSPEVFERRRYMNCLIHWARHPGLQQYIHNVVYSLHTWIKQGVVDKIALVVHNKENVAVEKYIFKLQVDLSFEGEFRLNDLEPDLRAFFMKIGASRHLLLPLPPDCSWELVAYSKQMQTTESSGDLAWIPTEIGAWAHPPLITPIKSMKSQFLNVQLYVEQPKV</sequence>
<dbReference type="OrthoDB" id="2015514at2759"/>
<dbReference type="PANTHER" id="PTHR11842:SF10">
    <property type="entry name" value="MITOTIC SPINDLE ASSEMBLY CHECKPOINT PROTEIN MAD2B"/>
    <property type="match status" value="1"/>
</dbReference>
<evidence type="ECO:0000313" key="2">
    <source>
        <dbReference type="EMBL" id="EFJ31361.1"/>
    </source>
</evidence>
<feature type="non-terminal residue" evidence="2">
    <location>
        <position position="1"/>
    </location>
</feature>
<dbReference type="FunCoup" id="D8R961">
    <property type="interactions" value="2870"/>
</dbReference>
<dbReference type="InParanoid" id="D8R961"/>
<dbReference type="InterPro" id="IPR045091">
    <property type="entry name" value="Mad2-like"/>
</dbReference>
<dbReference type="eggNOG" id="KOG3186">
    <property type="taxonomic scope" value="Eukaryota"/>
</dbReference>
<dbReference type="OMA" id="CEDFPWI"/>
<dbReference type="GO" id="GO:0016035">
    <property type="term" value="C:zeta DNA polymerase complex"/>
    <property type="evidence" value="ECO:0000318"/>
    <property type="project" value="GO_Central"/>
</dbReference>
<gene>
    <name evidence="2" type="ORF">SELMODRAFT_88218</name>
</gene>
<dbReference type="STRING" id="88036.D8R961"/>
<feature type="domain" description="HORMA" evidence="1">
    <location>
        <begin position="1"/>
        <end position="183"/>
    </location>
</feature>